<keyword evidence="3" id="KW-1185">Reference proteome</keyword>
<name>A0AAD7ZUR3_DIPPU</name>
<organism evidence="2 3">
    <name type="scientific">Diploptera punctata</name>
    <name type="common">Pacific beetle cockroach</name>
    <dbReference type="NCBI Taxonomy" id="6984"/>
    <lineage>
        <taxon>Eukaryota</taxon>
        <taxon>Metazoa</taxon>
        <taxon>Ecdysozoa</taxon>
        <taxon>Arthropoda</taxon>
        <taxon>Hexapoda</taxon>
        <taxon>Insecta</taxon>
        <taxon>Pterygota</taxon>
        <taxon>Neoptera</taxon>
        <taxon>Polyneoptera</taxon>
        <taxon>Dictyoptera</taxon>
        <taxon>Blattodea</taxon>
        <taxon>Blaberoidea</taxon>
        <taxon>Blaberidae</taxon>
        <taxon>Diplopterinae</taxon>
        <taxon>Diploptera</taxon>
    </lineage>
</organism>
<comment type="caution">
    <text evidence="2">The sequence shown here is derived from an EMBL/GenBank/DDBJ whole genome shotgun (WGS) entry which is preliminary data.</text>
</comment>
<sequence>GEKCTCFVSKVGNISFVVCIYFIVGGNIILGSRFFLSRRVLLFESYMYSTKMNCLPLLSPAWKT</sequence>
<feature type="transmembrane region" description="Helical" evidence="1">
    <location>
        <begin position="14"/>
        <end position="36"/>
    </location>
</feature>
<proteinExistence type="predicted"/>
<dbReference type="EMBL" id="JASPKZ010006837">
    <property type="protein sequence ID" value="KAJ9586816.1"/>
    <property type="molecule type" value="Genomic_DNA"/>
</dbReference>
<dbReference type="AlphaFoldDB" id="A0AAD7ZUR3"/>
<reference evidence="2" key="1">
    <citation type="journal article" date="2023" name="IScience">
        <title>Live-bearing cockroach genome reveals convergent evolutionary mechanisms linked to viviparity in insects and beyond.</title>
        <authorList>
            <person name="Fouks B."/>
            <person name="Harrison M.C."/>
            <person name="Mikhailova A.A."/>
            <person name="Marchal E."/>
            <person name="English S."/>
            <person name="Carruthers M."/>
            <person name="Jennings E.C."/>
            <person name="Chiamaka E.L."/>
            <person name="Frigard R.A."/>
            <person name="Pippel M."/>
            <person name="Attardo G.M."/>
            <person name="Benoit J.B."/>
            <person name="Bornberg-Bauer E."/>
            <person name="Tobe S.S."/>
        </authorList>
    </citation>
    <scope>NUCLEOTIDE SEQUENCE</scope>
    <source>
        <strain evidence="2">Stay&amp;Tobe</strain>
    </source>
</reference>
<gene>
    <name evidence="2" type="ORF">L9F63_019602</name>
</gene>
<evidence type="ECO:0000313" key="3">
    <source>
        <dbReference type="Proteomes" id="UP001233999"/>
    </source>
</evidence>
<evidence type="ECO:0000313" key="2">
    <source>
        <dbReference type="EMBL" id="KAJ9586816.1"/>
    </source>
</evidence>
<feature type="non-terminal residue" evidence="2">
    <location>
        <position position="1"/>
    </location>
</feature>
<evidence type="ECO:0000256" key="1">
    <source>
        <dbReference type="SAM" id="Phobius"/>
    </source>
</evidence>
<keyword evidence="1" id="KW-0812">Transmembrane</keyword>
<dbReference type="Proteomes" id="UP001233999">
    <property type="component" value="Unassembled WGS sequence"/>
</dbReference>
<feature type="non-terminal residue" evidence="2">
    <location>
        <position position="64"/>
    </location>
</feature>
<keyword evidence="1" id="KW-1133">Transmembrane helix</keyword>
<protein>
    <submittedName>
        <fullName evidence="2">Uncharacterized protein</fullName>
    </submittedName>
</protein>
<accession>A0AAD7ZUR3</accession>
<reference evidence="2" key="2">
    <citation type="submission" date="2023-05" db="EMBL/GenBank/DDBJ databases">
        <authorList>
            <person name="Fouks B."/>
        </authorList>
    </citation>
    <scope>NUCLEOTIDE SEQUENCE</scope>
    <source>
        <strain evidence="2">Stay&amp;Tobe</strain>
        <tissue evidence="2">Testes</tissue>
    </source>
</reference>
<keyword evidence="1" id="KW-0472">Membrane</keyword>